<dbReference type="InterPro" id="IPR001680">
    <property type="entry name" value="WD40_rpt"/>
</dbReference>
<evidence type="ECO:0000256" key="2">
    <source>
        <dbReference type="ARBA" id="ARBA00005616"/>
    </source>
</evidence>
<dbReference type="GO" id="GO:0016070">
    <property type="term" value="P:RNA metabolic process"/>
    <property type="evidence" value="ECO:0007669"/>
    <property type="project" value="UniProtKB-ARBA"/>
</dbReference>
<dbReference type="OrthoDB" id="27537at2759"/>
<dbReference type="InParanoid" id="A0A2P6NHD7"/>
<protein>
    <submittedName>
        <fullName evidence="8">Uncharacterized protein</fullName>
    </submittedName>
</protein>
<proteinExistence type="inferred from homology"/>
<evidence type="ECO:0000256" key="6">
    <source>
        <dbReference type="PROSITE-ProRule" id="PRU00221"/>
    </source>
</evidence>
<dbReference type="AlphaFoldDB" id="A0A2P6NHD7"/>
<comment type="similarity">
    <text evidence="2">Belongs to the WD repeat SWD2 family.</text>
</comment>
<dbReference type="EMBL" id="MDYQ01000195">
    <property type="protein sequence ID" value="PRP79162.1"/>
    <property type="molecule type" value="Genomic_DNA"/>
</dbReference>
<feature type="repeat" description="WD" evidence="6">
    <location>
        <begin position="249"/>
        <end position="278"/>
    </location>
</feature>
<dbReference type="PROSITE" id="PS50082">
    <property type="entry name" value="WD_REPEATS_2"/>
    <property type="match status" value="3"/>
</dbReference>
<keyword evidence="3 6" id="KW-0853">WD repeat</keyword>
<dbReference type="Proteomes" id="UP000241769">
    <property type="component" value="Unassembled WGS sequence"/>
</dbReference>
<dbReference type="SMART" id="SM00320">
    <property type="entry name" value="WD40"/>
    <property type="match status" value="5"/>
</dbReference>
<feature type="repeat" description="WD" evidence="6">
    <location>
        <begin position="105"/>
        <end position="140"/>
    </location>
</feature>
<dbReference type="Gene3D" id="2.130.10.10">
    <property type="entry name" value="YVTN repeat-like/Quinoprotein amine dehydrogenase"/>
    <property type="match status" value="1"/>
</dbReference>
<evidence type="ECO:0000256" key="4">
    <source>
        <dbReference type="ARBA" id="ARBA00022737"/>
    </source>
</evidence>
<keyword evidence="9" id="KW-1185">Reference proteome</keyword>
<dbReference type="PANTHER" id="PTHR19861">
    <property type="entry name" value="WD40 REPEAT PROTEIN SWD2"/>
    <property type="match status" value="1"/>
</dbReference>
<dbReference type="PANTHER" id="PTHR19861:SF0">
    <property type="entry name" value="WD REPEAT-CONTAINING PROTEIN 82"/>
    <property type="match status" value="1"/>
</dbReference>
<dbReference type="SUPFAM" id="SSF50978">
    <property type="entry name" value="WD40 repeat-like"/>
    <property type="match status" value="1"/>
</dbReference>
<evidence type="ECO:0000313" key="8">
    <source>
        <dbReference type="EMBL" id="PRP83354.1"/>
    </source>
</evidence>
<dbReference type="Pfam" id="PF00400">
    <property type="entry name" value="WD40"/>
    <property type="match status" value="3"/>
</dbReference>
<comment type="caution">
    <text evidence="8">The sequence shown here is derived from an EMBL/GenBank/DDBJ whole genome shotgun (WGS) entry which is preliminary data.</text>
</comment>
<dbReference type="GO" id="GO:0048188">
    <property type="term" value="C:Set1C/COMPASS complex"/>
    <property type="evidence" value="ECO:0007669"/>
    <property type="project" value="TreeGrafter"/>
</dbReference>
<evidence type="ECO:0000313" key="9">
    <source>
        <dbReference type="Proteomes" id="UP000241769"/>
    </source>
</evidence>
<dbReference type="InterPro" id="IPR036322">
    <property type="entry name" value="WD40_repeat_dom_sf"/>
</dbReference>
<dbReference type="CDD" id="cd00200">
    <property type="entry name" value="WD40"/>
    <property type="match status" value="1"/>
</dbReference>
<gene>
    <name evidence="8" type="ORF">PROFUN_09335</name>
    <name evidence="7" type="ORF">PROFUN_13112</name>
</gene>
<comment type="subcellular location">
    <subcellularLocation>
        <location evidence="1">Nucleus</location>
    </subcellularLocation>
</comment>
<organism evidence="8 9">
    <name type="scientific">Planoprotostelium fungivorum</name>
    <dbReference type="NCBI Taxonomy" id="1890364"/>
    <lineage>
        <taxon>Eukaryota</taxon>
        <taxon>Amoebozoa</taxon>
        <taxon>Evosea</taxon>
        <taxon>Variosea</taxon>
        <taxon>Cavosteliida</taxon>
        <taxon>Cavosteliaceae</taxon>
        <taxon>Planoprotostelium</taxon>
    </lineage>
</organism>
<dbReference type="InterPro" id="IPR037867">
    <property type="entry name" value="Swd2/WDR82"/>
</dbReference>
<name>A0A2P6NHD7_9EUKA</name>
<evidence type="ECO:0000256" key="1">
    <source>
        <dbReference type="ARBA" id="ARBA00004123"/>
    </source>
</evidence>
<dbReference type="PROSITE" id="PS50294">
    <property type="entry name" value="WD_REPEATS_REGION"/>
    <property type="match status" value="1"/>
</dbReference>
<evidence type="ECO:0000313" key="7">
    <source>
        <dbReference type="EMBL" id="PRP79162.1"/>
    </source>
</evidence>
<sequence length="316" mass="35499">MLKITPENVFKFKTAKVFKDNEKRINSIDISSDGELLLTSSDDESLQLYNTQTGKHLKTVYARRNGVDQAIFTHARETVLVASSSGWDHSIRYLSLYDNRYLRYFKGHRDKVNSISLCPKSDLFLSSSNDGTVRLWDLNTNVCQGLMSSPRFKPGRVAFDTEGLIFAVAGSMSTIKLFDVQLYQRGPFASFTVPSKGLSFDWTRIEFSNDGKMMLLSTSNQIILILNAYNGDVMQTLRAPGVLADEATFTPDGQFVLCGSLDGTIYCWSSSSGQILHQWKQGTKGVGPIRWNPMTMMFASADTSLYFWLPDVQPHE</sequence>
<keyword evidence="4" id="KW-0677">Repeat</keyword>
<dbReference type="STRING" id="1890364.A0A2P6NHD7"/>
<dbReference type="GO" id="GO:0003682">
    <property type="term" value="F:chromatin binding"/>
    <property type="evidence" value="ECO:0007669"/>
    <property type="project" value="TreeGrafter"/>
</dbReference>
<evidence type="ECO:0000256" key="5">
    <source>
        <dbReference type="ARBA" id="ARBA00023242"/>
    </source>
</evidence>
<dbReference type="EMBL" id="MDYQ01000084">
    <property type="protein sequence ID" value="PRP83354.1"/>
    <property type="molecule type" value="Genomic_DNA"/>
</dbReference>
<dbReference type="InterPro" id="IPR015943">
    <property type="entry name" value="WD40/YVTN_repeat-like_dom_sf"/>
</dbReference>
<keyword evidence="5" id="KW-0539">Nucleus</keyword>
<reference evidence="8 9" key="1">
    <citation type="journal article" date="2018" name="Genome Biol. Evol.">
        <title>Multiple Roots of Fruiting Body Formation in Amoebozoa.</title>
        <authorList>
            <person name="Hillmann F."/>
            <person name="Forbes G."/>
            <person name="Novohradska S."/>
            <person name="Ferling I."/>
            <person name="Riege K."/>
            <person name="Groth M."/>
            <person name="Westermann M."/>
            <person name="Marz M."/>
            <person name="Spaller T."/>
            <person name="Winckler T."/>
            <person name="Schaap P."/>
            <person name="Glockner G."/>
        </authorList>
    </citation>
    <scope>NUCLEOTIDE SEQUENCE [LARGE SCALE GENOMIC DNA]</scope>
    <source>
        <strain evidence="8 9">Jena</strain>
    </source>
</reference>
<evidence type="ECO:0000256" key="3">
    <source>
        <dbReference type="ARBA" id="ARBA00022574"/>
    </source>
</evidence>
<feature type="repeat" description="WD" evidence="6">
    <location>
        <begin position="18"/>
        <end position="59"/>
    </location>
</feature>
<accession>A0A2P6NHD7</accession>